<dbReference type="Pfam" id="PF02589">
    <property type="entry name" value="LUD_dom"/>
    <property type="match status" value="1"/>
</dbReference>
<organism evidence="2 3">
    <name type="scientific">Aestuariispira insulae</name>
    <dbReference type="NCBI Taxonomy" id="1461337"/>
    <lineage>
        <taxon>Bacteria</taxon>
        <taxon>Pseudomonadati</taxon>
        <taxon>Pseudomonadota</taxon>
        <taxon>Alphaproteobacteria</taxon>
        <taxon>Rhodospirillales</taxon>
        <taxon>Kiloniellaceae</taxon>
        <taxon>Aestuariispira</taxon>
    </lineage>
</organism>
<evidence type="ECO:0000313" key="2">
    <source>
        <dbReference type="EMBL" id="RED51377.1"/>
    </source>
</evidence>
<dbReference type="RefSeq" id="WP_115936273.1">
    <property type="nucleotide sequence ID" value="NZ_QRDW01000003.1"/>
</dbReference>
<gene>
    <name evidence="2" type="ORF">DFP90_103177</name>
</gene>
<dbReference type="AlphaFoldDB" id="A0A3D9HPG2"/>
<reference evidence="2 3" key="1">
    <citation type="submission" date="2018-07" db="EMBL/GenBank/DDBJ databases">
        <title>Genomic Encyclopedia of Type Strains, Phase III (KMG-III): the genomes of soil and plant-associated and newly described type strains.</title>
        <authorList>
            <person name="Whitman W."/>
        </authorList>
    </citation>
    <scope>NUCLEOTIDE SEQUENCE [LARGE SCALE GENOMIC DNA]</scope>
    <source>
        <strain evidence="2 3">CECT 8488</strain>
    </source>
</reference>
<dbReference type="InterPro" id="IPR003741">
    <property type="entry name" value="LUD_dom"/>
</dbReference>
<feature type="domain" description="LUD" evidence="1">
    <location>
        <begin position="80"/>
        <end position="226"/>
    </location>
</feature>
<evidence type="ECO:0000313" key="3">
    <source>
        <dbReference type="Proteomes" id="UP000256845"/>
    </source>
</evidence>
<proteinExistence type="predicted"/>
<protein>
    <submittedName>
        <fullName evidence="2">L-lactate dehydrogenase complex protein LldG</fullName>
    </submittedName>
</protein>
<evidence type="ECO:0000259" key="1">
    <source>
        <dbReference type="Pfam" id="PF02589"/>
    </source>
</evidence>
<comment type="caution">
    <text evidence="2">The sequence shown here is derived from an EMBL/GenBank/DDBJ whole genome shotgun (WGS) entry which is preliminary data.</text>
</comment>
<dbReference type="InterPro" id="IPR037171">
    <property type="entry name" value="NagB/RpiA_transferase-like"/>
</dbReference>
<dbReference type="PANTHER" id="PTHR43682:SF1">
    <property type="entry name" value="LACTATE UTILIZATION PROTEIN C"/>
    <property type="match status" value="1"/>
</dbReference>
<accession>A0A3D9HPG2</accession>
<dbReference type="Proteomes" id="UP000256845">
    <property type="component" value="Unassembled WGS sequence"/>
</dbReference>
<dbReference type="EMBL" id="QRDW01000003">
    <property type="protein sequence ID" value="RED51377.1"/>
    <property type="molecule type" value="Genomic_DNA"/>
</dbReference>
<sequence length="234" mass="25083">MSGARGQILGSIRRSLGRGEVQGEVRSALEERLTKPKAGLIPKRSQLNGKGLVDLFCAMAEGVQASIDRVADMEAVPEAINRYLAGQNLPARIKMADHDLLNALPWDKVPSLTRLTGATAGDDQVSLSAAFAGIAETGTAMLLSGPDGPTTLNFLPETHMVVLPEEAIVGAYEEAWERLRQHQKDKGLDHLPRTVNLITGPSRTGDIEQTILLGAHGPHRLHIILVGDGKEKQG</sequence>
<dbReference type="SUPFAM" id="SSF100950">
    <property type="entry name" value="NagB/RpiA/CoA transferase-like"/>
    <property type="match status" value="1"/>
</dbReference>
<dbReference type="Gene3D" id="3.40.50.10420">
    <property type="entry name" value="NagB/RpiA/CoA transferase-like"/>
    <property type="match status" value="1"/>
</dbReference>
<dbReference type="InterPro" id="IPR024185">
    <property type="entry name" value="FTHF_cligase-like_sf"/>
</dbReference>
<dbReference type="OrthoDB" id="9794157at2"/>
<name>A0A3D9HPG2_9PROT</name>
<dbReference type="PANTHER" id="PTHR43682">
    <property type="entry name" value="LACTATE UTILIZATION PROTEIN C"/>
    <property type="match status" value="1"/>
</dbReference>
<keyword evidence="3" id="KW-1185">Reference proteome</keyword>